<protein>
    <submittedName>
        <fullName evidence="2">Uncharacterized protein</fullName>
    </submittedName>
</protein>
<dbReference type="EMBL" id="UFQR01000004">
    <property type="protein sequence ID" value="SSW95339.1"/>
    <property type="molecule type" value="Genomic_DNA"/>
</dbReference>
<organism evidence="2">
    <name type="scientific">Arsenophonus endosymbiont of Trialeurodes vaporariorum</name>
    <dbReference type="NCBI Taxonomy" id="235567"/>
    <lineage>
        <taxon>Bacteria</taxon>
        <taxon>Pseudomonadati</taxon>
        <taxon>Pseudomonadota</taxon>
        <taxon>Gammaproteobacteria</taxon>
        <taxon>Enterobacterales</taxon>
        <taxon>Morganellaceae</taxon>
        <taxon>Arsenophonus</taxon>
    </lineage>
</organism>
<reference evidence="2" key="1">
    <citation type="submission" date="2018-04" db="EMBL/GenBank/DDBJ databases">
        <authorList>
            <person name="Go L.Y."/>
            <person name="Mitchell J.A."/>
        </authorList>
    </citation>
    <scope>NUCLEOTIDE SEQUENCE</scope>
    <source>
        <strain evidence="2">ARTV</strain>
    </source>
</reference>
<keyword evidence="1" id="KW-0812">Transmembrane</keyword>
<evidence type="ECO:0000313" key="2">
    <source>
        <dbReference type="EMBL" id="SSW95339.1"/>
    </source>
</evidence>
<gene>
    <name evidence="2" type="ORF">ARTV_1195</name>
</gene>
<evidence type="ECO:0000256" key="1">
    <source>
        <dbReference type="SAM" id="Phobius"/>
    </source>
</evidence>
<proteinExistence type="predicted"/>
<feature type="transmembrane region" description="Helical" evidence="1">
    <location>
        <begin position="12"/>
        <end position="31"/>
    </location>
</feature>
<dbReference type="AlphaFoldDB" id="A0A3B0MH60"/>
<keyword evidence="1" id="KW-0472">Membrane</keyword>
<name>A0A3B0MH60_9GAMM</name>
<keyword evidence="1" id="KW-1133">Transmembrane helix</keyword>
<accession>A0A3B0MH60</accession>
<sequence>MIKLVRIFTISYFIIFNPITIEASVSINIWINKKTNKPCSVDIDYTKCYISENNQTVLIKSANSDDNSIEHSWEETIQ</sequence>